<proteinExistence type="predicted"/>
<protein>
    <submittedName>
        <fullName evidence="2">Uncharacterized protein</fullName>
    </submittedName>
</protein>
<feature type="region of interest" description="Disordered" evidence="1">
    <location>
        <begin position="1"/>
        <end position="34"/>
    </location>
</feature>
<dbReference type="PANTHER" id="PTHR22876">
    <property type="entry name" value="ZGC:101016"/>
    <property type="match status" value="1"/>
</dbReference>
<dbReference type="Proteomes" id="UP000242875">
    <property type="component" value="Unassembled WGS sequence"/>
</dbReference>
<evidence type="ECO:0000313" key="2">
    <source>
        <dbReference type="EMBL" id="OZJ06648.1"/>
    </source>
</evidence>
<gene>
    <name evidence="2" type="ORF">BZG36_00274</name>
</gene>
<evidence type="ECO:0000313" key="3">
    <source>
        <dbReference type="Proteomes" id="UP000242875"/>
    </source>
</evidence>
<accession>A0A261Y7U4</accession>
<dbReference type="Pfam" id="PF10217">
    <property type="entry name" value="DUF2039"/>
    <property type="match status" value="1"/>
</dbReference>
<dbReference type="InterPro" id="IPR019351">
    <property type="entry name" value="DUF2039"/>
</dbReference>
<dbReference type="EMBL" id="MVBO01000002">
    <property type="protein sequence ID" value="OZJ06648.1"/>
    <property type="molecule type" value="Genomic_DNA"/>
</dbReference>
<sequence length="221" mass="25422">MSYEPKKTTFRKGSNKKEAQRHQNTTVWKPNKNSKKTKQINSLPVYGLCQRCTDVILWRKKFRKYKPLTTAKKCTGCQQRTIKEAYHVLCDNCARSKQVCAKCLESKQVIVTSDAIKSHTDLNKEQQDLEKMISMMTERERRSYLRKLVKEENSENEEDGSEDDLDGLDDDDLDSDLDSADIGSENSEEEKEEGDAHDIPPRQKNGTNEKLQEAMADKLAL</sequence>
<comment type="caution">
    <text evidence="2">The sequence shown here is derived from an EMBL/GenBank/DDBJ whole genome shotgun (WGS) entry which is preliminary data.</text>
</comment>
<organism evidence="2 3">
    <name type="scientific">Bifiguratus adelaidae</name>
    <dbReference type="NCBI Taxonomy" id="1938954"/>
    <lineage>
        <taxon>Eukaryota</taxon>
        <taxon>Fungi</taxon>
        <taxon>Fungi incertae sedis</taxon>
        <taxon>Mucoromycota</taxon>
        <taxon>Mucoromycotina</taxon>
        <taxon>Endogonomycetes</taxon>
        <taxon>Endogonales</taxon>
        <taxon>Endogonales incertae sedis</taxon>
        <taxon>Bifiguratus</taxon>
    </lineage>
</organism>
<evidence type="ECO:0000256" key="1">
    <source>
        <dbReference type="SAM" id="MobiDB-lite"/>
    </source>
</evidence>
<dbReference type="AlphaFoldDB" id="A0A261Y7U4"/>
<dbReference type="OrthoDB" id="250548at2759"/>
<feature type="region of interest" description="Disordered" evidence="1">
    <location>
        <begin position="149"/>
        <end position="221"/>
    </location>
</feature>
<feature type="compositionally biased region" description="Acidic residues" evidence="1">
    <location>
        <begin position="154"/>
        <end position="179"/>
    </location>
</feature>
<name>A0A261Y7U4_9FUNG</name>
<reference evidence="2 3" key="1">
    <citation type="journal article" date="2017" name="Mycologia">
        <title>Bifiguratus adelaidae, gen. et sp. nov., a new member of Mucoromycotina in endophytic and soil-dwelling habitats.</title>
        <authorList>
            <person name="Torres-Cruz T.J."/>
            <person name="Billingsley Tobias T.L."/>
            <person name="Almatruk M."/>
            <person name="Hesse C."/>
            <person name="Kuske C.R."/>
            <person name="Desiro A."/>
            <person name="Benucci G.M."/>
            <person name="Bonito G."/>
            <person name="Stajich J.E."/>
            <person name="Dunlap C."/>
            <person name="Arnold A.E."/>
            <person name="Porras-Alfaro A."/>
        </authorList>
    </citation>
    <scope>NUCLEOTIDE SEQUENCE [LARGE SCALE GENOMIC DNA]</scope>
    <source>
        <strain evidence="2 3">AZ0501</strain>
    </source>
</reference>
<feature type="compositionally biased region" description="Basic and acidic residues" evidence="1">
    <location>
        <begin position="210"/>
        <end position="221"/>
    </location>
</feature>
<dbReference type="PANTHER" id="PTHR22876:SF5">
    <property type="entry name" value="CHROMOSOME 9 OPEN READING FRAME 85"/>
    <property type="match status" value="1"/>
</dbReference>
<keyword evidence="3" id="KW-1185">Reference proteome</keyword>